<dbReference type="STRING" id="1384057.CD33_07800"/>
<dbReference type="Proteomes" id="UP000030408">
    <property type="component" value="Unassembled WGS sequence"/>
</dbReference>
<dbReference type="EMBL" id="JPVO01000047">
    <property type="protein sequence ID" value="KGR76074.1"/>
    <property type="molecule type" value="Genomic_DNA"/>
</dbReference>
<comment type="caution">
    <text evidence="1">The sequence shown here is derived from an EMBL/GenBank/DDBJ whole genome shotgun (WGS) entry which is preliminary data.</text>
</comment>
<evidence type="ECO:0000313" key="1">
    <source>
        <dbReference type="EMBL" id="KGR76074.1"/>
    </source>
</evidence>
<name>A0A0A3HUE4_9BACL</name>
<sequence length="63" mass="7457">MLHGVDRAECYWGVLNFRQEKERSIYPGSLHLHSSENKKSPDSKFHKTAGNEQTIPKWYTFLY</sequence>
<keyword evidence="2" id="KW-1185">Reference proteome</keyword>
<gene>
    <name evidence="1" type="ORF">CD33_07800</name>
</gene>
<accession>A0A0A3HUE4</accession>
<proteinExistence type="predicted"/>
<protein>
    <submittedName>
        <fullName evidence="1">Uncharacterized protein</fullName>
    </submittedName>
</protein>
<reference evidence="1 2" key="1">
    <citation type="submission" date="2014-02" db="EMBL/GenBank/DDBJ databases">
        <title>Draft genome sequence of Lysinibacillus sinduriensis JCM 15800.</title>
        <authorList>
            <person name="Zhang F."/>
            <person name="Wang G."/>
            <person name="Zhang L."/>
        </authorList>
    </citation>
    <scope>NUCLEOTIDE SEQUENCE [LARGE SCALE GENOMIC DNA]</scope>
    <source>
        <strain evidence="1 2">JCM 15800</strain>
    </source>
</reference>
<organism evidence="1 2">
    <name type="scientific">Ureibacillus sinduriensis BLB-1 = JCM 15800</name>
    <dbReference type="NCBI Taxonomy" id="1384057"/>
    <lineage>
        <taxon>Bacteria</taxon>
        <taxon>Bacillati</taxon>
        <taxon>Bacillota</taxon>
        <taxon>Bacilli</taxon>
        <taxon>Bacillales</taxon>
        <taxon>Caryophanaceae</taxon>
        <taxon>Ureibacillus</taxon>
    </lineage>
</organism>
<evidence type="ECO:0000313" key="2">
    <source>
        <dbReference type="Proteomes" id="UP000030408"/>
    </source>
</evidence>
<dbReference type="AlphaFoldDB" id="A0A0A3HUE4"/>